<name>A0AAN6T1E1_9PEZI</name>
<feature type="compositionally biased region" description="Low complexity" evidence="1">
    <location>
        <begin position="32"/>
        <end position="41"/>
    </location>
</feature>
<evidence type="ECO:0000313" key="2">
    <source>
        <dbReference type="EMBL" id="KAK4100706.1"/>
    </source>
</evidence>
<accession>A0AAN6T1E1</accession>
<comment type="caution">
    <text evidence="2">The sequence shown here is derived from an EMBL/GenBank/DDBJ whole genome shotgun (WGS) entry which is preliminary data.</text>
</comment>
<feature type="compositionally biased region" description="Polar residues" evidence="1">
    <location>
        <begin position="51"/>
        <end position="60"/>
    </location>
</feature>
<proteinExistence type="predicted"/>
<reference evidence="2" key="2">
    <citation type="submission" date="2023-05" db="EMBL/GenBank/DDBJ databases">
        <authorList>
            <consortium name="Lawrence Berkeley National Laboratory"/>
            <person name="Steindorff A."/>
            <person name="Hensen N."/>
            <person name="Bonometti L."/>
            <person name="Westerberg I."/>
            <person name="Brannstrom I.O."/>
            <person name="Guillou S."/>
            <person name="Cros-Aarteil S."/>
            <person name="Calhoun S."/>
            <person name="Haridas S."/>
            <person name="Kuo A."/>
            <person name="Mondo S."/>
            <person name="Pangilinan J."/>
            <person name="Riley R."/>
            <person name="Labutti K."/>
            <person name="Andreopoulos B."/>
            <person name="Lipzen A."/>
            <person name="Chen C."/>
            <person name="Yanf M."/>
            <person name="Daum C."/>
            <person name="Ng V."/>
            <person name="Clum A."/>
            <person name="Ohm R."/>
            <person name="Martin F."/>
            <person name="Silar P."/>
            <person name="Natvig D."/>
            <person name="Lalanne C."/>
            <person name="Gautier V."/>
            <person name="Ament-Velasquez S.L."/>
            <person name="Kruys A."/>
            <person name="Hutchinson M.I."/>
            <person name="Powell A.J."/>
            <person name="Barry K."/>
            <person name="Miller A.N."/>
            <person name="Grigoriev I.V."/>
            <person name="Debuchy R."/>
            <person name="Gladieux P."/>
            <person name="Thoren M.H."/>
            <person name="Johannesson H."/>
        </authorList>
    </citation>
    <scope>NUCLEOTIDE SEQUENCE</scope>
    <source>
        <strain evidence="2">CBS 757.83</strain>
    </source>
</reference>
<feature type="region of interest" description="Disordered" evidence="1">
    <location>
        <begin position="1"/>
        <end position="60"/>
    </location>
</feature>
<sequence>MPRRRKTNQAASGPKPNVQLKLPQGYTPKNNQAKNGQQAKHGQQKKKVSEDMNQTSPSNSKVVLPWKLNKNYPQPVKQYHFDYERTWRSLSGKDVEQEMLKQFERFEVSQLRRPGDDWTPEQRKETHDQYWKAGKPELYRTRLTVMEKNKGSPKLFIANPMVDASTMNLDNNNATLIKVLAVVELGKMILDHVKPSIRDLTALAASCKSAAACVTQACEFWDFTKGEFSTDEFVDKRDERGRLVQGGGVRSDILVISPISDRPEAFGNPYTADFTNLISLFGAFTEVPATFRSIVLDQIPFLDVPLFELMVNTMPNLESVTITRCVMLNVTMLKPLLDTIKRHPRRSTSTNAIMDKGKGKVADAIFRNQNGQWDDTPAQVKPKKVEYIKLDFFPVFFHGPTSFERLGSYGITYNEPTFHTPKAVFCLIIRCWSLANQVGMDLLSDGSSFWSFVRQLPGPDALWALKAREALLTLEYDLDPKRLNVDGKTFSGAQMKFASDLAAALTGDNQPQLKAPDGMSRYMSSAQLPTRENLMNSLKCNNCDVPTNYIKALFPLREGTCWGCKMTLYVNEMEDSHLRLWQESAVRNWCRGLDSHRHDLHALLRTGEDSLRAALDDVAGADWIWRYYLNLPAKTKPQPVKQQATQPVKREPAQPATRPVISEPAQKATQPVKRGQAKAKASSSGVLSARGNGPKIPQTSSYASAASKGLPTPAHTPKANLLPANAWQPSEPDSWQPPEPEPWVVEQGPWVSEPNAEDCDTEGAPEWFAPPPPRGFDAFRAGMARWRWSHSPATEPFDYRKGGPQRVDPCRSPVLPSEWVDKDFGGEDMRNFNRRWEWTSTSDEIFLDALGWNRPRNAQRVLESARRDEYMRGRIRDIERQAQNKADRDVHRWHHPKVEDSIISLGTPGQMPFNLDHPIPDPHLHAQKYKAALDKYEFQRSKYCHSRSGW</sequence>
<gene>
    <name evidence="2" type="ORF">N658DRAFT_507701</name>
</gene>
<dbReference type="EMBL" id="MU863639">
    <property type="protein sequence ID" value="KAK4100706.1"/>
    <property type="molecule type" value="Genomic_DNA"/>
</dbReference>
<reference evidence="2" key="1">
    <citation type="journal article" date="2023" name="Mol. Phylogenet. Evol.">
        <title>Genome-scale phylogeny and comparative genomics of the fungal order Sordariales.</title>
        <authorList>
            <person name="Hensen N."/>
            <person name="Bonometti L."/>
            <person name="Westerberg I."/>
            <person name="Brannstrom I.O."/>
            <person name="Guillou S."/>
            <person name="Cros-Aarteil S."/>
            <person name="Calhoun S."/>
            <person name="Haridas S."/>
            <person name="Kuo A."/>
            <person name="Mondo S."/>
            <person name="Pangilinan J."/>
            <person name="Riley R."/>
            <person name="LaButti K."/>
            <person name="Andreopoulos B."/>
            <person name="Lipzen A."/>
            <person name="Chen C."/>
            <person name="Yan M."/>
            <person name="Daum C."/>
            <person name="Ng V."/>
            <person name="Clum A."/>
            <person name="Steindorff A."/>
            <person name="Ohm R.A."/>
            <person name="Martin F."/>
            <person name="Silar P."/>
            <person name="Natvig D.O."/>
            <person name="Lalanne C."/>
            <person name="Gautier V."/>
            <person name="Ament-Velasquez S.L."/>
            <person name="Kruys A."/>
            <person name="Hutchinson M.I."/>
            <person name="Powell A.J."/>
            <person name="Barry K."/>
            <person name="Miller A.N."/>
            <person name="Grigoriev I.V."/>
            <person name="Debuchy R."/>
            <person name="Gladieux P."/>
            <person name="Hiltunen Thoren M."/>
            <person name="Johannesson H."/>
        </authorList>
    </citation>
    <scope>NUCLEOTIDE SEQUENCE</scope>
    <source>
        <strain evidence="2">CBS 757.83</strain>
    </source>
</reference>
<feature type="region of interest" description="Disordered" evidence="1">
    <location>
        <begin position="636"/>
        <end position="740"/>
    </location>
</feature>
<dbReference type="AlphaFoldDB" id="A0AAN6T1E1"/>
<protein>
    <submittedName>
        <fullName evidence="2">Uncharacterized protein</fullName>
    </submittedName>
</protein>
<keyword evidence="3" id="KW-1185">Reference proteome</keyword>
<dbReference type="Proteomes" id="UP001305647">
    <property type="component" value="Unassembled WGS sequence"/>
</dbReference>
<evidence type="ECO:0000256" key="1">
    <source>
        <dbReference type="SAM" id="MobiDB-lite"/>
    </source>
</evidence>
<organism evidence="2 3">
    <name type="scientific">Parathielavia hyrcaniae</name>
    <dbReference type="NCBI Taxonomy" id="113614"/>
    <lineage>
        <taxon>Eukaryota</taxon>
        <taxon>Fungi</taxon>
        <taxon>Dikarya</taxon>
        <taxon>Ascomycota</taxon>
        <taxon>Pezizomycotina</taxon>
        <taxon>Sordariomycetes</taxon>
        <taxon>Sordariomycetidae</taxon>
        <taxon>Sordariales</taxon>
        <taxon>Chaetomiaceae</taxon>
        <taxon>Parathielavia</taxon>
    </lineage>
</organism>
<evidence type="ECO:0000313" key="3">
    <source>
        <dbReference type="Proteomes" id="UP001305647"/>
    </source>
</evidence>